<accession>A0A078JHD6</accession>
<dbReference type="Gramene" id="CDY64807">
    <property type="protein sequence ID" value="CDY64807"/>
    <property type="gene ID" value="GSBRNA2T00042779001"/>
</dbReference>
<evidence type="ECO:0000313" key="2">
    <source>
        <dbReference type="Proteomes" id="UP000028999"/>
    </source>
</evidence>
<dbReference type="PaxDb" id="3708-A0A078JHD6"/>
<dbReference type="Proteomes" id="UP000028999">
    <property type="component" value="Unassembled WGS sequence"/>
</dbReference>
<gene>
    <name evidence="1" type="primary">BnaCnng45040D</name>
    <name evidence="1" type="ORF">GSBRNA2T00042779001</name>
</gene>
<name>A0A078JHD6_BRANA</name>
<sequence length="27" mass="3297">MSDSSLTWEHRLRIAMSRLLIFSWMKT</sequence>
<keyword evidence="2" id="KW-1185">Reference proteome</keyword>
<evidence type="ECO:0000313" key="1">
    <source>
        <dbReference type="EMBL" id="CDY64807.1"/>
    </source>
</evidence>
<organism evidence="1 2">
    <name type="scientific">Brassica napus</name>
    <name type="common">Rape</name>
    <dbReference type="NCBI Taxonomy" id="3708"/>
    <lineage>
        <taxon>Eukaryota</taxon>
        <taxon>Viridiplantae</taxon>
        <taxon>Streptophyta</taxon>
        <taxon>Embryophyta</taxon>
        <taxon>Tracheophyta</taxon>
        <taxon>Spermatophyta</taxon>
        <taxon>Magnoliopsida</taxon>
        <taxon>eudicotyledons</taxon>
        <taxon>Gunneridae</taxon>
        <taxon>Pentapetalae</taxon>
        <taxon>rosids</taxon>
        <taxon>malvids</taxon>
        <taxon>Brassicales</taxon>
        <taxon>Brassicaceae</taxon>
        <taxon>Brassiceae</taxon>
        <taxon>Brassica</taxon>
    </lineage>
</organism>
<reference evidence="1 2" key="1">
    <citation type="journal article" date="2014" name="Science">
        <title>Plant genetics. Early allopolyploid evolution in the post-Neolithic Brassica napus oilseed genome.</title>
        <authorList>
            <person name="Chalhoub B."/>
            <person name="Denoeud F."/>
            <person name="Liu S."/>
            <person name="Parkin I.A."/>
            <person name="Tang H."/>
            <person name="Wang X."/>
            <person name="Chiquet J."/>
            <person name="Belcram H."/>
            <person name="Tong C."/>
            <person name="Samans B."/>
            <person name="Correa M."/>
            <person name="Da Silva C."/>
            <person name="Just J."/>
            <person name="Falentin C."/>
            <person name="Koh C.S."/>
            <person name="Le Clainche I."/>
            <person name="Bernard M."/>
            <person name="Bento P."/>
            <person name="Noel B."/>
            <person name="Labadie K."/>
            <person name="Alberti A."/>
            <person name="Charles M."/>
            <person name="Arnaud D."/>
            <person name="Guo H."/>
            <person name="Daviaud C."/>
            <person name="Alamery S."/>
            <person name="Jabbari K."/>
            <person name="Zhao M."/>
            <person name="Edger P.P."/>
            <person name="Chelaifa H."/>
            <person name="Tack D."/>
            <person name="Lassalle G."/>
            <person name="Mestiri I."/>
            <person name="Schnel N."/>
            <person name="Le Paslier M.C."/>
            <person name="Fan G."/>
            <person name="Renault V."/>
            <person name="Bayer P.E."/>
            <person name="Golicz A.A."/>
            <person name="Manoli S."/>
            <person name="Lee T.H."/>
            <person name="Thi V.H."/>
            <person name="Chalabi S."/>
            <person name="Hu Q."/>
            <person name="Fan C."/>
            <person name="Tollenaere R."/>
            <person name="Lu Y."/>
            <person name="Battail C."/>
            <person name="Shen J."/>
            <person name="Sidebottom C.H."/>
            <person name="Wang X."/>
            <person name="Canaguier A."/>
            <person name="Chauveau A."/>
            <person name="Berard A."/>
            <person name="Deniot G."/>
            <person name="Guan M."/>
            <person name="Liu Z."/>
            <person name="Sun F."/>
            <person name="Lim Y.P."/>
            <person name="Lyons E."/>
            <person name="Town C.D."/>
            <person name="Bancroft I."/>
            <person name="Wang X."/>
            <person name="Meng J."/>
            <person name="Ma J."/>
            <person name="Pires J.C."/>
            <person name="King G.J."/>
            <person name="Brunel D."/>
            <person name="Delourme R."/>
            <person name="Renard M."/>
            <person name="Aury J.M."/>
            <person name="Adams K.L."/>
            <person name="Batley J."/>
            <person name="Snowdon R.J."/>
            <person name="Tost J."/>
            <person name="Edwards D."/>
            <person name="Zhou Y."/>
            <person name="Hua W."/>
            <person name="Sharpe A.G."/>
            <person name="Paterson A.H."/>
            <person name="Guan C."/>
            <person name="Wincker P."/>
        </authorList>
    </citation>
    <scope>NUCLEOTIDE SEQUENCE [LARGE SCALE GENOMIC DNA]</scope>
    <source>
        <strain evidence="2">cv. Darmor-bzh</strain>
    </source>
</reference>
<protein>
    <submittedName>
        <fullName evidence="1">BnaCnng45040D protein</fullName>
    </submittedName>
</protein>
<dbReference type="AlphaFoldDB" id="A0A078JHD6"/>
<proteinExistence type="predicted"/>
<dbReference type="EMBL" id="LK034559">
    <property type="protein sequence ID" value="CDY64807.1"/>
    <property type="molecule type" value="Genomic_DNA"/>
</dbReference>